<keyword evidence="1" id="KW-0539">Nucleus</keyword>
<name>A0A6F9DDQ0_9ASCI</name>
<dbReference type="GO" id="GO:0030515">
    <property type="term" value="F:snoRNA binding"/>
    <property type="evidence" value="ECO:0007669"/>
    <property type="project" value="TreeGrafter"/>
</dbReference>
<dbReference type="PANTHER" id="PTHR13457">
    <property type="entry name" value="BAP28"/>
    <property type="match status" value="1"/>
</dbReference>
<keyword evidence="1" id="KW-0687">Ribonucleoprotein</keyword>
<evidence type="ECO:0000259" key="2">
    <source>
        <dbReference type="Pfam" id="PF23243"/>
    </source>
</evidence>
<comment type="similarity">
    <text evidence="1">Belongs to the HEATR1/UTP10 family.</text>
</comment>
<dbReference type="GO" id="GO:0045943">
    <property type="term" value="P:positive regulation of transcription by RNA polymerase I"/>
    <property type="evidence" value="ECO:0007669"/>
    <property type="project" value="TreeGrafter"/>
</dbReference>
<dbReference type="InterPro" id="IPR040191">
    <property type="entry name" value="UTP10"/>
</dbReference>
<dbReference type="GO" id="GO:0034455">
    <property type="term" value="C:t-UTP complex"/>
    <property type="evidence" value="ECO:0007669"/>
    <property type="project" value="TreeGrafter"/>
</dbReference>
<evidence type="ECO:0000313" key="3">
    <source>
        <dbReference type="EMBL" id="CAB3252292.1"/>
    </source>
</evidence>
<dbReference type="InterPro" id="IPR056473">
    <property type="entry name" value="HEAT_Utp10/HEAT1"/>
</dbReference>
<dbReference type="AlphaFoldDB" id="A0A6F9DDQ0"/>
<evidence type="ECO:0000256" key="1">
    <source>
        <dbReference type="RuleBase" id="RU367065"/>
    </source>
</evidence>
<proteinExistence type="evidence at transcript level"/>
<dbReference type="EMBL" id="LR785712">
    <property type="protein sequence ID" value="CAB3252292.1"/>
    <property type="molecule type" value="mRNA"/>
</dbReference>
<accession>A0A6F9DDQ0</accession>
<dbReference type="PANTHER" id="PTHR13457:SF1">
    <property type="entry name" value="HEAT REPEAT-CONTAINING PROTEIN 1"/>
    <property type="match status" value="1"/>
</dbReference>
<sequence>MLETEGAVMSECLKLLQKHKTLFSKMVDDIGSLLIDAVLSQRFNTATLCKILQLLTTDMFTGKLQVIVPKENINLKVLCLILKVLLESANSDKWKKQAEALSNSYFMMRNKSFNVTGCTDAVDIVSQLTDAMSEVAPEIIMSILQYALDTPSLNKDENMCFSPLIWFLLKSATVSGAIESYDNFSQKALNCIREEIGFQLASAELQQLTCGNDIQLLSMVVTHNNSDNNSVIPLLFAVLKQYIVTLSKLEKSDIKTWEKIRLDIFVTMVQISSSMHLKSGSREWLNSTNFLTSHLFKTFFEMLFDGNASLVEFLTNILKDESLNVAHPIKLEVLHLLPVLLFTSPNQTSIVEILNSSPVYPVLLICCTSEDKQIRIATMNCFRVISSIQSCYSELAVFLSTNSDEIVTDSQHLPQCLKSYLMCDDLAQNKKAAEMRKKRNSLLQKILENHVIGTGKNIQIGDFELSILNKCFCEVNTEKMFDALNEAVCLLLQQKQDSSLSSNDHQFLTIVVKKAVTCKVSSEKLLSLFSKTLKPLGEDANFSTQCATLGLITKKQFLRLNETERIEMFTILLSLKAESQVAEVSSKVSKVLKIIPLHAEHINEQLLKCRKNMSGAKTSSVTAKKPKLNTDISDKTVNRVFLLSLLETLQHKKQIAQPQKLFAPLCALLSDYIVNEISDPSEYLAQLIIGCLLNLVKRVKSLDKIPTTDIQKSLQLEPVVHFIQQTENSLVHREAILLLAESVQFFPDKIVHTIMSIFTFMGSSLLRRDDSYSFQVMSQTIQSVVPALMSIKVSSGRHQQNAVEQILQVFVDALPHIPAHRRLTVLKELLNAVGPEKYAWQTMALLLGQRFTKSESKKSGQSQVGNLFQITDLN</sequence>
<comment type="function">
    <text evidence="1">Involved in nucleolar processing of pre-18S ribosomal RNA.</text>
</comment>
<dbReference type="GO" id="GO:0030686">
    <property type="term" value="C:90S preribosome"/>
    <property type="evidence" value="ECO:0007669"/>
    <property type="project" value="TreeGrafter"/>
</dbReference>
<dbReference type="GO" id="GO:0000462">
    <property type="term" value="P:maturation of SSU-rRNA from tricistronic rRNA transcript (SSU-rRNA, 5.8S rRNA, LSU-rRNA)"/>
    <property type="evidence" value="ECO:0007669"/>
    <property type="project" value="TreeGrafter"/>
</dbReference>
<feature type="domain" description="Utp10/HEAT1 HEAT-repeats" evidence="2">
    <location>
        <begin position="799"/>
        <end position="862"/>
    </location>
</feature>
<reference evidence="3" key="1">
    <citation type="submission" date="2020-04" db="EMBL/GenBank/DDBJ databases">
        <authorList>
            <person name="Neveu A P."/>
        </authorList>
    </citation>
    <scope>NUCLEOTIDE SEQUENCE</scope>
    <source>
        <tissue evidence="3">Whole embryo</tissue>
    </source>
</reference>
<keyword evidence="1" id="KW-0690">Ribosome biogenesis</keyword>
<protein>
    <recommendedName>
        <fullName evidence="1">HEAT repeat-containing protein 1</fullName>
    </recommendedName>
</protein>
<dbReference type="GO" id="GO:0032040">
    <property type="term" value="C:small-subunit processome"/>
    <property type="evidence" value="ECO:0007669"/>
    <property type="project" value="TreeGrafter"/>
</dbReference>
<gene>
    <name evidence="3" type="primary">Heatr1-003</name>
</gene>
<keyword evidence="1" id="KW-0698">rRNA processing</keyword>
<comment type="subcellular location">
    <subcellularLocation>
        <location evidence="1">Nucleus</location>
        <location evidence="1">Nucleolus</location>
    </subcellularLocation>
</comment>
<dbReference type="Pfam" id="PF23243">
    <property type="entry name" value="HEAT_HEATR1"/>
    <property type="match status" value="1"/>
</dbReference>
<organism evidence="3">
    <name type="scientific">Phallusia mammillata</name>
    <dbReference type="NCBI Taxonomy" id="59560"/>
    <lineage>
        <taxon>Eukaryota</taxon>
        <taxon>Metazoa</taxon>
        <taxon>Chordata</taxon>
        <taxon>Tunicata</taxon>
        <taxon>Ascidiacea</taxon>
        <taxon>Phlebobranchia</taxon>
        <taxon>Ascidiidae</taxon>
        <taxon>Phallusia</taxon>
    </lineage>
</organism>